<dbReference type="Proteomes" id="UP000029380">
    <property type="component" value="Unassembled WGS sequence"/>
</dbReference>
<evidence type="ECO:0000313" key="1">
    <source>
        <dbReference type="EMBL" id="KFN93655.1"/>
    </source>
</evidence>
<sequence length="49" mass="5882">MLDLQAIESREIKIKWIDGELVSVNEPTFALFKKFPKQTKLMMRPWVKF</sequence>
<accession>A0A091C9U6</accession>
<reference evidence="1 2" key="1">
    <citation type="submission" date="2014-08" db="EMBL/GenBank/DDBJ databases">
        <title>Genome sequence of Tetragenococcus muriaticus.</title>
        <authorList>
            <person name="Chuea-nongthon C."/>
            <person name="Rodtong S."/>
            <person name="Yongsawatdigul J."/>
            <person name="Steele J.L."/>
            <person name="Liu X.-y."/>
            <person name="Speers J."/>
            <person name="Glasner J.D."/>
            <person name="Neeno-Eckwall E.C."/>
        </authorList>
    </citation>
    <scope>NUCLEOTIDE SEQUENCE [LARGE SCALE GENOMIC DNA]</scope>
    <source>
        <strain evidence="1 2">PMC-11-5</strain>
    </source>
</reference>
<gene>
    <name evidence="1" type="ORF">TMUPMC115_0253</name>
</gene>
<proteinExistence type="predicted"/>
<comment type="caution">
    <text evidence="1">The sequence shown here is derived from an EMBL/GenBank/DDBJ whole genome shotgun (WGS) entry which is preliminary data.</text>
</comment>
<dbReference type="EMBL" id="JPVU01000023">
    <property type="protein sequence ID" value="KFN93655.1"/>
    <property type="molecule type" value="Genomic_DNA"/>
</dbReference>
<organism evidence="1 2">
    <name type="scientific">Tetragenococcus muriaticus PMC-11-5</name>
    <dbReference type="NCBI Taxonomy" id="1302649"/>
    <lineage>
        <taxon>Bacteria</taxon>
        <taxon>Bacillati</taxon>
        <taxon>Bacillota</taxon>
        <taxon>Bacilli</taxon>
        <taxon>Lactobacillales</taxon>
        <taxon>Enterococcaceae</taxon>
        <taxon>Tetragenococcus</taxon>
    </lineage>
</organism>
<protein>
    <submittedName>
        <fullName evidence="1">Uncharacterized protein</fullName>
    </submittedName>
</protein>
<evidence type="ECO:0000313" key="2">
    <source>
        <dbReference type="Proteomes" id="UP000029380"/>
    </source>
</evidence>
<dbReference type="AlphaFoldDB" id="A0A091C9U6"/>
<name>A0A091C9U6_9ENTE</name>
<dbReference type="RefSeq" id="WP_156095846.1">
    <property type="nucleotide sequence ID" value="NZ_JPVU01000023.1"/>
</dbReference>
<dbReference type="PATRIC" id="fig|1302649.3.peg.253"/>